<reference evidence="2" key="3">
    <citation type="submission" date="2025-09" db="UniProtKB">
        <authorList>
            <consortium name="Ensembl"/>
        </authorList>
    </citation>
    <scope>IDENTIFICATION</scope>
</reference>
<dbReference type="Proteomes" id="UP000001645">
    <property type="component" value="Chromosome 6"/>
</dbReference>
<evidence type="ECO:0000313" key="2">
    <source>
        <dbReference type="Ensembl" id="ENSMGAP00000026874.1"/>
    </source>
</evidence>
<reference evidence="2" key="2">
    <citation type="submission" date="2025-08" db="UniProtKB">
        <authorList>
            <consortium name="Ensembl"/>
        </authorList>
    </citation>
    <scope>IDENTIFICATION</scope>
</reference>
<dbReference type="InterPro" id="IPR050169">
    <property type="entry name" value="Krueppel_C2H2_ZnF"/>
</dbReference>
<dbReference type="PANTHER" id="PTHR23232">
    <property type="entry name" value="KRAB DOMAIN C2H2 ZINC FINGER"/>
    <property type="match status" value="1"/>
</dbReference>
<organism evidence="2 3">
    <name type="scientific">Meleagris gallopavo</name>
    <name type="common">Wild turkey</name>
    <dbReference type="NCBI Taxonomy" id="9103"/>
    <lineage>
        <taxon>Eukaryota</taxon>
        <taxon>Metazoa</taxon>
        <taxon>Chordata</taxon>
        <taxon>Craniata</taxon>
        <taxon>Vertebrata</taxon>
        <taxon>Euteleostomi</taxon>
        <taxon>Archelosauria</taxon>
        <taxon>Archosauria</taxon>
        <taxon>Dinosauria</taxon>
        <taxon>Saurischia</taxon>
        <taxon>Theropoda</taxon>
        <taxon>Coelurosauria</taxon>
        <taxon>Aves</taxon>
        <taxon>Neognathae</taxon>
        <taxon>Galloanserae</taxon>
        <taxon>Galliformes</taxon>
        <taxon>Phasianidae</taxon>
        <taxon>Meleagridinae</taxon>
        <taxon>Meleagris</taxon>
    </lineage>
</organism>
<dbReference type="SUPFAM" id="SSF109640">
    <property type="entry name" value="KRAB domain (Kruppel-associated box)"/>
    <property type="match status" value="1"/>
</dbReference>
<feature type="domain" description="KRAB" evidence="1">
    <location>
        <begin position="9"/>
        <end position="74"/>
    </location>
</feature>
<dbReference type="CDD" id="cd07765">
    <property type="entry name" value="KRAB_A-box"/>
    <property type="match status" value="1"/>
</dbReference>
<accession>A0A803Y527</accession>
<dbReference type="PROSITE" id="PS50805">
    <property type="entry name" value="KRAB"/>
    <property type="match status" value="1"/>
</dbReference>
<name>A0A803Y527_MELGA</name>
<proteinExistence type="predicted"/>
<dbReference type="Ensembl" id="ENSMGAT00000027270.1">
    <property type="protein sequence ID" value="ENSMGAP00000026874.1"/>
    <property type="gene ID" value="ENSMGAG00000021127.1"/>
</dbReference>
<dbReference type="AlphaFoldDB" id="A0A803Y527"/>
<protein>
    <recommendedName>
        <fullName evidence="1">KRAB domain-containing protein</fullName>
    </recommendedName>
</protein>
<keyword evidence="3" id="KW-1185">Reference proteome</keyword>
<dbReference type="PANTHER" id="PTHR23232:SF133">
    <property type="entry name" value="RIKEN CDNA 1700020N01 GENE"/>
    <property type="match status" value="1"/>
</dbReference>
<dbReference type="InParanoid" id="A0A803Y527"/>
<dbReference type="GO" id="GO:0006355">
    <property type="term" value="P:regulation of DNA-templated transcription"/>
    <property type="evidence" value="ECO:0007669"/>
    <property type="project" value="InterPro"/>
</dbReference>
<reference evidence="2 3" key="1">
    <citation type="journal article" date="2010" name="PLoS Biol.">
        <title>Multi-platform next-generation sequencing of the domestic turkey (Meleagris gallopavo): genome assembly and analysis.</title>
        <authorList>
            <person name="Dalloul R.A."/>
            <person name="Long J.A."/>
            <person name="Zimin A.V."/>
            <person name="Aslam L."/>
            <person name="Beal K."/>
            <person name="Blomberg L.A."/>
            <person name="Bouffard P."/>
            <person name="Burt D.W."/>
            <person name="Crasta O."/>
            <person name="Crooijmans R.P."/>
            <person name="Cooper K."/>
            <person name="Coulombe R.A."/>
            <person name="De S."/>
            <person name="Delany M.E."/>
            <person name="Dodgson J.B."/>
            <person name="Dong J.J."/>
            <person name="Evans C."/>
            <person name="Frederickson K.M."/>
            <person name="Flicek P."/>
            <person name="Florea L."/>
            <person name="Folkerts O."/>
            <person name="Groenen M.A."/>
            <person name="Harkins T.T."/>
            <person name="Herrero J."/>
            <person name="Hoffmann S."/>
            <person name="Megens H.J."/>
            <person name="Jiang A."/>
            <person name="de Jong P."/>
            <person name="Kaiser P."/>
            <person name="Kim H."/>
            <person name="Kim K.W."/>
            <person name="Kim S."/>
            <person name="Langenberger D."/>
            <person name="Lee M.K."/>
            <person name="Lee T."/>
            <person name="Mane S."/>
            <person name="Marcais G."/>
            <person name="Marz M."/>
            <person name="McElroy A.P."/>
            <person name="Modise T."/>
            <person name="Nefedov M."/>
            <person name="Notredame C."/>
            <person name="Paton I.R."/>
            <person name="Payne W.S."/>
            <person name="Pertea G."/>
            <person name="Prickett D."/>
            <person name="Puiu D."/>
            <person name="Qioa D."/>
            <person name="Raineri E."/>
            <person name="Ruffier M."/>
            <person name="Salzberg S.L."/>
            <person name="Schatz M.C."/>
            <person name="Scheuring C."/>
            <person name="Schmidt C.J."/>
            <person name="Schroeder S."/>
            <person name="Searle S.M."/>
            <person name="Smith E.J."/>
            <person name="Smith J."/>
            <person name="Sonstegard T.S."/>
            <person name="Stadler P.F."/>
            <person name="Tafer H."/>
            <person name="Tu Z.J."/>
            <person name="Van Tassell C.P."/>
            <person name="Vilella A.J."/>
            <person name="Williams K.P."/>
            <person name="Yorke J.A."/>
            <person name="Zhang L."/>
            <person name="Zhang H.B."/>
            <person name="Zhang X."/>
            <person name="Zhang Y."/>
            <person name="Reed K.M."/>
        </authorList>
    </citation>
    <scope>NUCLEOTIDE SEQUENCE [LARGE SCALE GENOMIC DNA]</scope>
</reference>
<evidence type="ECO:0000313" key="3">
    <source>
        <dbReference type="Proteomes" id="UP000001645"/>
    </source>
</evidence>
<dbReference type="InterPro" id="IPR001909">
    <property type="entry name" value="KRAB"/>
</dbReference>
<dbReference type="GeneTree" id="ENSGT01150000287624"/>
<evidence type="ECO:0000259" key="1">
    <source>
        <dbReference type="PROSITE" id="PS50805"/>
    </source>
</evidence>
<sequence length="74" mass="8649">MELRLGLPVTFRDVFVEFSRDEWALLDDEQKELHRSVMQSNCEMLYEKLRNPNVCTALLSYNGNIIVLPTLVFS</sequence>
<dbReference type="InterPro" id="IPR036051">
    <property type="entry name" value="KRAB_dom_sf"/>
</dbReference>
<dbReference type="Pfam" id="PF01352">
    <property type="entry name" value="KRAB"/>
    <property type="match status" value="1"/>
</dbReference>
<dbReference type="SMART" id="SM00349">
    <property type="entry name" value="KRAB"/>
    <property type="match status" value="1"/>
</dbReference>
<dbReference type="Gene3D" id="6.10.140.140">
    <property type="match status" value="1"/>
</dbReference>